<reference evidence="1 2" key="1">
    <citation type="submission" date="2022-09" db="EMBL/GenBank/DDBJ databases">
        <title>Intensive care unit water sources are persistently colonized with multi-drug resistant bacteria and are the site of extensive horizontal gene transfer of antibiotic resistance genes.</title>
        <authorList>
            <person name="Diorio-Toth L."/>
        </authorList>
    </citation>
    <scope>NUCLEOTIDE SEQUENCE [LARGE SCALE GENOMIC DNA]</scope>
    <source>
        <strain evidence="1 2">GD03901</strain>
    </source>
</reference>
<accession>A0ABD4YEP1</accession>
<gene>
    <name evidence="1" type="ORF">N5C70_13610</name>
</gene>
<evidence type="ECO:0000313" key="1">
    <source>
        <dbReference type="EMBL" id="MDH0757735.1"/>
    </source>
</evidence>
<comment type="caution">
    <text evidence="1">The sequence shown here is derived from an EMBL/GenBank/DDBJ whole genome shotgun (WGS) entry which is preliminary data.</text>
</comment>
<dbReference type="AlphaFoldDB" id="A0ABD4YEP1"/>
<sequence>MAVAKVAKQAKDSELSEQKFTISYDAKESSLSDHEISAKDLGEAILGMHNLIEETASIISNGSADVTLKVTTPAQEGSVEVVFALMANPATALKVLGILGFAAPTASFVGGSLVELVQQIKGKKITSVTIEGNSETAEVNTTDGVIKADKNLAKLIANSRIRDSLHKIIQAPLSGKKDAQFKVIGTQNKPVVAIKDDAVDTFVRLPKGTLEEITVEKEIVRASFAQVNFESPKGWRIRKHDGSEFAVTMKDATFLQKVIRNQKTFQKDDNYNLEIETTTTSRPTRATIDRVIVKVQE</sequence>
<name>A0ABD4YEP1_9PSED</name>
<proteinExistence type="predicted"/>
<organism evidence="1 2">
    <name type="scientific">Pseudomonas juntendi</name>
    <dbReference type="NCBI Taxonomy" id="2666183"/>
    <lineage>
        <taxon>Bacteria</taxon>
        <taxon>Pseudomonadati</taxon>
        <taxon>Pseudomonadota</taxon>
        <taxon>Gammaproteobacteria</taxon>
        <taxon>Pseudomonadales</taxon>
        <taxon>Pseudomonadaceae</taxon>
        <taxon>Pseudomonas</taxon>
    </lineage>
</organism>
<protein>
    <submittedName>
        <fullName evidence="1">Uncharacterized protein</fullName>
    </submittedName>
</protein>
<dbReference type="EMBL" id="JAOCBV010000001">
    <property type="protein sequence ID" value="MDH0757735.1"/>
    <property type="molecule type" value="Genomic_DNA"/>
</dbReference>
<dbReference type="RefSeq" id="WP_280070146.1">
    <property type="nucleotide sequence ID" value="NZ_JAOCBV010000001.1"/>
</dbReference>
<evidence type="ECO:0000313" key="2">
    <source>
        <dbReference type="Proteomes" id="UP001160152"/>
    </source>
</evidence>
<dbReference type="Proteomes" id="UP001160152">
    <property type="component" value="Unassembled WGS sequence"/>
</dbReference>